<feature type="transmembrane region" description="Helical" evidence="1">
    <location>
        <begin position="175"/>
        <end position="194"/>
    </location>
</feature>
<gene>
    <name evidence="2" type="ORF">BKG88_05825</name>
</gene>
<evidence type="ECO:0000313" key="3">
    <source>
        <dbReference type="Proteomes" id="UP000189353"/>
    </source>
</evidence>
<evidence type="ECO:0000256" key="1">
    <source>
        <dbReference type="SAM" id="Phobius"/>
    </source>
</evidence>
<keyword evidence="1" id="KW-0812">Transmembrane</keyword>
<comment type="caution">
    <text evidence="2">The sequence shown here is derived from an EMBL/GenBank/DDBJ whole genome shotgun (WGS) entry which is preliminary data.</text>
</comment>
<dbReference type="GO" id="GO:0015128">
    <property type="term" value="F:gluconate transmembrane transporter activity"/>
    <property type="evidence" value="ECO:0007669"/>
    <property type="project" value="InterPro"/>
</dbReference>
<feature type="transmembrane region" description="Helical" evidence="1">
    <location>
        <begin position="66"/>
        <end position="86"/>
    </location>
</feature>
<name>A0A1V3L8T8_9PAST</name>
<dbReference type="EMBL" id="MLAI01000015">
    <property type="protein sequence ID" value="OOF86347.1"/>
    <property type="molecule type" value="Genomic_DNA"/>
</dbReference>
<dbReference type="Proteomes" id="UP000189353">
    <property type="component" value="Unassembled WGS sequence"/>
</dbReference>
<dbReference type="AlphaFoldDB" id="A0A1V3L8T8"/>
<keyword evidence="1" id="KW-1133">Transmembrane helix</keyword>
<dbReference type="GO" id="GO:0005886">
    <property type="term" value="C:plasma membrane"/>
    <property type="evidence" value="ECO:0007669"/>
    <property type="project" value="TreeGrafter"/>
</dbReference>
<accession>A0A1V3L8T8</accession>
<dbReference type="RefSeq" id="WP_077552924.1">
    <property type="nucleotide sequence ID" value="NZ_MLAI01000015.1"/>
</dbReference>
<feature type="transmembrane region" description="Helical" evidence="1">
    <location>
        <begin position="26"/>
        <end position="45"/>
    </location>
</feature>
<feature type="transmembrane region" description="Helical" evidence="1">
    <location>
        <begin position="347"/>
        <end position="369"/>
    </location>
</feature>
<organism evidence="2 3">
    <name type="scientific">Rodentibacter ratti</name>
    <dbReference type="NCBI Taxonomy" id="1906745"/>
    <lineage>
        <taxon>Bacteria</taxon>
        <taxon>Pseudomonadati</taxon>
        <taxon>Pseudomonadota</taxon>
        <taxon>Gammaproteobacteria</taxon>
        <taxon>Pasteurellales</taxon>
        <taxon>Pasteurellaceae</taxon>
        <taxon>Rodentibacter</taxon>
    </lineage>
</organism>
<evidence type="ECO:0000313" key="2">
    <source>
        <dbReference type="EMBL" id="OOF86347.1"/>
    </source>
</evidence>
<dbReference type="PANTHER" id="PTHR30354:SF23">
    <property type="entry name" value="GNTP FAMILY PERMEASE"/>
    <property type="match status" value="1"/>
</dbReference>
<sequence>MTTVSAFGALVALVVAIFLILKKVPPAYGMLVGALVGGLVGGVDLSQTVTLMIGGAQGITTAVMRILAAGVLAGVLIESGAANSIAESITNKLGETRALLALALATMILTAVGVFVDVAVITVSPIALALARRTDLSKAAILLAMIGGGKAGNIMSPNPNAIAAADTFHLPLTSVMMAGVIPAIFGLILTYFLAKRLINKGSKVTDQEVVMVETQNLPSFSTALVAPLVAILLLALRPLFDIKVDPLIALPLGGLIGALCMGKLRQANSYAISGLGKMAPVAIMLLGTGALAGIIANSGLKDVLIQGLEHSGLPSYILAPISGALMSLATASTTAGTAVASNVFSSTLLELGVSSLAGAAMIHAGATVFDHMPHGSFFHATGGSVNMEMKERLKLIPYESAVGLIMTIVSTLIFGVFNLF</sequence>
<feature type="transmembrane region" description="Helical" evidence="1">
    <location>
        <begin position="276"/>
        <end position="296"/>
    </location>
</feature>
<dbReference type="PANTHER" id="PTHR30354">
    <property type="entry name" value="GNT FAMILY GLUCONATE TRANSPORTER"/>
    <property type="match status" value="1"/>
</dbReference>
<proteinExistence type="predicted"/>
<dbReference type="OrthoDB" id="2136698at2"/>
<feature type="transmembrane region" description="Helical" evidence="1">
    <location>
        <begin position="246"/>
        <end position="264"/>
    </location>
</feature>
<dbReference type="Pfam" id="PF02447">
    <property type="entry name" value="GntP_permease"/>
    <property type="match status" value="1"/>
</dbReference>
<feature type="transmembrane region" description="Helical" evidence="1">
    <location>
        <begin position="395"/>
        <end position="417"/>
    </location>
</feature>
<feature type="transmembrane region" description="Helical" evidence="1">
    <location>
        <begin position="316"/>
        <end position="340"/>
    </location>
</feature>
<feature type="transmembrane region" description="Helical" evidence="1">
    <location>
        <begin position="98"/>
        <end position="124"/>
    </location>
</feature>
<keyword evidence="1" id="KW-0472">Membrane</keyword>
<dbReference type="InterPro" id="IPR003474">
    <property type="entry name" value="Glcn_transporter"/>
</dbReference>
<feature type="transmembrane region" description="Helical" evidence="1">
    <location>
        <begin position="220"/>
        <end position="240"/>
    </location>
</feature>
<protein>
    <submittedName>
        <fullName evidence="2">Gluconate:proton symporter</fullName>
    </submittedName>
</protein>
<reference evidence="2 3" key="1">
    <citation type="submission" date="2016-10" db="EMBL/GenBank/DDBJ databases">
        <title>Rodentibacter gen. nov. and new species.</title>
        <authorList>
            <person name="Christensen H."/>
        </authorList>
    </citation>
    <scope>NUCLEOTIDE SEQUENCE [LARGE SCALE GENOMIC DNA]</scope>
    <source>
        <strain evidence="2 3">Ppn158</strain>
    </source>
</reference>